<dbReference type="EMBL" id="CM004400">
    <property type="protein sequence ID" value="OAY30068.1"/>
    <property type="molecule type" value="Genomic_DNA"/>
</dbReference>
<protein>
    <submittedName>
        <fullName evidence="1">Uncharacterized protein</fullName>
    </submittedName>
</protein>
<accession>A0A2C9UJA9</accession>
<name>A0A2C9UJA9_MANES</name>
<evidence type="ECO:0000313" key="1">
    <source>
        <dbReference type="EMBL" id="OAY30068.1"/>
    </source>
</evidence>
<organism evidence="1">
    <name type="scientific">Manihot esculenta</name>
    <name type="common">Cassava</name>
    <name type="synonym">Jatropha manihot</name>
    <dbReference type="NCBI Taxonomy" id="3983"/>
    <lineage>
        <taxon>Eukaryota</taxon>
        <taxon>Viridiplantae</taxon>
        <taxon>Streptophyta</taxon>
        <taxon>Embryophyta</taxon>
        <taxon>Tracheophyta</taxon>
        <taxon>Spermatophyta</taxon>
        <taxon>Magnoliopsida</taxon>
        <taxon>eudicotyledons</taxon>
        <taxon>Gunneridae</taxon>
        <taxon>Pentapetalae</taxon>
        <taxon>rosids</taxon>
        <taxon>fabids</taxon>
        <taxon>Malpighiales</taxon>
        <taxon>Euphorbiaceae</taxon>
        <taxon>Crotonoideae</taxon>
        <taxon>Manihoteae</taxon>
        <taxon>Manihot</taxon>
    </lineage>
</organism>
<reference evidence="1" key="1">
    <citation type="submission" date="2016-02" db="EMBL/GenBank/DDBJ databases">
        <title>WGS assembly of Manihot esculenta.</title>
        <authorList>
            <person name="Bredeson J.V."/>
            <person name="Prochnik S.E."/>
            <person name="Lyons J.B."/>
            <person name="Schmutz J."/>
            <person name="Grimwood J."/>
            <person name="Vrebalov J."/>
            <person name="Bart R.S."/>
            <person name="Amuge T."/>
            <person name="Ferguson M.E."/>
            <person name="Green R."/>
            <person name="Putnam N."/>
            <person name="Stites J."/>
            <person name="Rounsley S."/>
            <person name="Rokhsar D.S."/>
        </authorList>
    </citation>
    <scope>NUCLEOTIDE SEQUENCE [LARGE SCALE GENOMIC DNA]</scope>
    <source>
        <tissue evidence="1">Leaf</tissue>
    </source>
</reference>
<dbReference type="AlphaFoldDB" id="A0A2C9UJA9"/>
<sequence length="62" mass="7143">MWACVYNQFNHFLCEQELFKSSICSLLPAPFYLNGISSRGSSLFLLWVATDFLVMVEVLLCF</sequence>
<gene>
    <name evidence="1" type="ORF">MANES_14G001200</name>
</gene>
<proteinExistence type="predicted"/>